<dbReference type="OrthoDB" id="9811242at2"/>
<dbReference type="SUPFAM" id="SSF52833">
    <property type="entry name" value="Thioredoxin-like"/>
    <property type="match status" value="1"/>
</dbReference>
<evidence type="ECO:0000313" key="5">
    <source>
        <dbReference type="Proteomes" id="UP000056968"/>
    </source>
</evidence>
<dbReference type="InterPro" id="IPR004046">
    <property type="entry name" value="GST_C"/>
</dbReference>
<gene>
    <name evidence="4" type="ORF">ATN00_01625</name>
</gene>
<dbReference type="PANTHER" id="PTHR44051">
    <property type="entry name" value="GLUTATHIONE S-TRANSFERASE-RELATED"/>
    <property type="match status" value="1"/>
</dbReference>
<dbReference type="Proteomes" id="UP000056968">
    <property type="component" value="Chromosome"/>
</dbReference>
<organism evidence="4 5">
    <name type="scientific">Sphingobium baderi</name>
    <dbReference type="NCBI Taxonomy" id="1332080"/>
    <lineage>
        <taxon>Bacteria</taxon>
        <taxon>Pseudomonadati</taxon>
        <taxon>Pseudomonadota</taxon>
        <taxon>Alphaproteobacteria</taxon>
        <taxon>Sphingomonadales</taxon>
        <taxon>Sphingomonadaceae</taxon>
        <taxon>Sphingobium</taxon>
    </lineage>
</organism>
<comment type="similarity">
    <text evidence="1">Belongs to the GST superfamily.</text>
</comment>
<dbReference type="STRING" id="1332080.ATN00_01625"/>
<dbReference type="KEGG" id="sbd:ATN00_01625"/>
<dbReference type="PROSITE" id="PS50405">
    <property type="entry name" value="GST_CTER"/>
    <property type="match status" value="1"/>
</dbReference>
<dbReference type="PROSITE" id="PS50404">
    <property type="entry name" value="GST_NTER"/>
    <property type="match status" value="1"/>
</dbReference>
<accession>A0A0S3EUV6</accession>
<dbReference type="InterPro" id="IPR036282">
    <property type="entry name" value="Glutathione-S-Trfase_C_sf"/>
</dbReference>
<dbReference type="InterPro" id="IPR036249">
    <property type="entry name" value="Thioredoxin-like_sf"/>
</dbReference>
<dbReference type="InterPro" id="IPR040079">
    <property type="entry name" value="Glutathione_S-Trfase"/>
</dbReference>
<keyword evidence="5" id="KW-1185">Reference proteome</keyword>
<dbReference type="RefSeq" id="WP_062061245.1">
    <property type="nucleotide sequence ID" value="NZ_CP013264.1"/>
</dbReference>
<dbReference type="InterPro" id="IPR004045">
    <property type="entry name" value="Glutathione_S-Trfase_N"/>
</dbReference>
<dbReference type="GO" id="GO:0016740">
    <property type="term" value="F:transferase activity"/>
    <property type="evidence" value="ECO:0007669"/>
    <property type="project" value="UniProtKB-KW"/>
</dbReference>
<feature type="domain" description="GST N-terminal" evidence="2">
    <location>
        <begin position="9"/>
        <end position="87"/>
    </location>
</feature>
<dbReference type="SFLD" id="SFLDG00358">
    <property type="entry name" value="Main_(cytGST)"/>
    <property type="match status" value="1"/>
</dbReference>
<evidence type="ECO:0000313" key="4">
    <source>
        <dbReference type="EMBL" id="ALR19197.1"/>
    </source>
</evidence>
<proteinExistence type="inferred from homology"/>
<dbReference type="CDD" id="cd03046">
    <property type="entry name" value="GST_N_GTT1_like"/>
    <property type="match status" value="1"/>
</dbReference>
<dbReference type="SUPFAM" id="SSF47616">
    <property type="entry name" value="GST C-terminal domain-like"/>
    <property type="match status" value="1"/>
</dbReference>
<feature type="domain" description="GST C-terminal" evidence="3">
    <location>
        <begin position="90"/>
        <end position="203"/>
    </location>
</feature>
<dbReference type="SFLD" id="SFLDS00019">
    <property type="entry name" value="Glutathione_Transferase_(cytos"/>
    <property type="match status" value="1"/>
</dbReference>
<dbReference type="InterPro" id="IPR010987">
    <property type="entry name" value="Glutathione-S-Trfase_C-like"/>
</dbReference>
<dbReference type="Pfam" id="PF00043">
    <property type="entry name" value="GST_C"/>
    <property type="match status" value="1"/>
</dbReference>
<dbReference type="Gene3D" id="3.40.30.10">
    <property type="entry name" value="Glutaredoxin"/>
    <property type="match status" value="1"/>
</dbReference>
<evidence type="ECO:0000256" key="1">
    <source>
        <dbReference type="RuleBase" id="RU003494"/>
    </source>
</evidence>
<evidence type="ECO:0000259" key="2">
    <source>
        <dbReference type="PROSITE" id="PS50404"/>
    </source>
</evidence>
<keyword evidence="4" id="KW-0808">Transferase</keyword>
<dbReference type="Gene3D" id="1.20.1050.10">
    <property type="match status" value="1"/>
</dbReference>
<sequence>MSELTIWTYDWVPPGPRGFVRDLRLRWACEEAGLAYAIGTVPFDGRETNHLERQPFGQVPFLNDGGLEIFESGACLLHLARKSDRLMPRDPVGEAQTLQWTIAALNSMEMVTVPWWFLKMTGGESDDLTGWLGQRLGHVERILGERPWLAANRFTIADLLMADVLRIPDIRAYGDRPASEAYVTRITSRPAFQKARTEQIEQFEAADRERGEGRVG</sequence>
<reference evidence="4 5" key="1">
    <citation type="submission" date="2015-11" db="EMBL/GenBank/DDBJ databases">
        <title>A Two-component Flavoprotein Monooxygenase System MeaXY Responsible for para-Hydroxylation of 2-Methyl-6-ethylaniline and 2,6-Diethylaniline in Sphingobium baderi DE-13.</title>
        <authorList>
            <person name="Cheng M."/>
            <person name="Meng Q."/>
            <person name="Yang Y."/>
            <person name="Chu C."/>
            <person name="Yan X."/>
            <person name="He J."/>
            <person name="Li S."/>
        </authorList>
    </citation>
    <scope>NUCLEOTIDE SEQUENCE [LARGE SCALE GENOMIC DNA]</scope>
    <source>
        <strain evidence="4 5">DE-13</strain>
    </source>
</reference>
<name>A0A0S3EUV6_9SPHN</name>
<dbReference type="EMBL" id="CP013264">
    <property type="protein sequence ID" value="ALR19197.1"/>
    <property type="molecule type" value="Genomic_DNA"/>
</dbReference>
<protein>
    <submittedName>
        <fullName evidence="4">Glutathione S-transferase</fullName>
    </submittedName>
</protein>
<dbReference type="FunFam" id="3.40.30.10:FF:000331">
    <property type="entry name" value="Glutathione S-transferase"/>
    <property type="match status" value="1"/>
</dbReference>
<evidence type="ECO:0000259" key="3">
    <source>
        <dbReference type="PROSITE" id="PS50405"/>
    </source>
</evidence>
<dbReference type="Pfam" id="PF02798">
    <property type="entry name" value="GST_N"/>
    <property type="match status" value="1"/>
</dbReference>
<dbReference type="PANTHER" id="PTHR44051:SF8">
    <property type="entry name" value="GLUTATHIONE S-TRANSFERASE GSTA"/>
    <property type="match status" value="1"/>
</dbReference>
<dbReference type="AlphaFoldDB" id="A0A0S3EUV6"/>